<keyword evidence="5" id="KW-1185">Reference proteome</keyword>
<dbReference type="InterPro" id="IPR050426">
    <property type="entry name" value="Glycosyltransferase_28"/>
</dbReference>
<dbReference type="PANTHER" id="PTHR48050:SF13">
    <property type="entry name" value="STEROL 3-BETA-GLUCOSYLTRANSFERASE UGT80A2"/>
    <property type="match status" value="1"/>
</dbReference>
<feature type="compositionally biased region" description="Basic and acidic residues" evidence="1">
    <location>
        <begin position="144"/>
        <end position="156"/>
    </location>
</feature>
<evidence type="ECO:0000313" key="5">
    <source>
        <dbReference type="Proteomes" id="UP001055336"/>
    </source>
</evidence>
<protein>
    <submittedName>
        <fullName evidence="4">Glycosyltransferase</fullName>
    </submittedName>
</protein>
<dbReference type="InterPro" id="IPR010610">
    <property type="entry name" value="EryCIII-like_C"/>
</dbReference>
<dbReference type="Proteomes" id="UP001055336">
    <property type="component" value="Chromosome"/>
</dbReference>
<dbReference type="InterPro" id="IPR004276">
    <property type="entry name" value="GlycoTrans_28_N"/>
</dbReference>
<dbReference type="Pfam" id="PF03033">
    <property type="entry name" value="Glyco_transf_28"/>
    <property type="match status" value="1"/>
</dbReference>
<name>A0ABY3VR07_9MYCO</name>
<feature type="region of interest" description="Disordered" evidence="1">
    <location>
        <begin position="142"/>
        <end position="170"/>
    </location>
</feature>
<feature type="domain" description="Glycosyltransferase family 28 N-terminal" evidence="2">
    <location>
        <begin position="3"/>
        <end position="94"/>
    </location>
</feature>
<dbReference type="InterPro" id="IPR002213">
    <property type="entry name" value="UDP_glucos_trans"/>
</dbReference>
<proteinExistence type="predicted"/>
<evidence type="ECO:0000313" key="4">
    <source>
        <dbReference type="EMBL" id="UMB71879.1"/>
    </source>
</evidence>
<dbReference type="PANTHER" id="PTHR48050">
    <property type="entry name" value="STEROL 3-BETA-GLUCOSYLTRANSFERASE"/>
    <property type="match status" value="1"/>
</dbReference>
<sequence>MKFVLAAYGSRGDTEPCIAVAAELQRRGHDVRMALTVPPDLRRYVDSAGLVTVPYGRDLEELLLDGDFTRMLQNPMTAIPQAVEYVARVVQEKTSTLMSLAEDADLMVAGMTEQEPVGNVAEYYRIPLAALHFFPPQILQQGSPDDRVSAKSDQAQRRSLGLPDEPRPGRPLEIQAYEKLCVPRLAAEWEGSSRPFVGALTLQLETAADHDVRSWVGSGTPPVYFGFGSTPVQAPTDTIAVISAACTRVGVRALICMGPNDFAGIAVEDHVKVVREVSHAGVFPECRAVVHHGGAGTTAAGLRAGVPALVLWNGLDQPMWATSVAFLEVGLGRRFSESTLDSLVADLRAVLTPHYASRAKAVAAKMTPPSESVNRAADLLEAAAARGRQD</sequence>
<feature type="domain" description="Erythromycin biosynthesis protein CIII-like C-terminal" evidence="3">
    <location>
        <begin position="267"/>
        <end position="367"/>
    </location>
</feature>
<dbReference type="SUPFAM" id="SSF53756">
    <property type="entry name" value="UDP-Glycosyltransferase/glycogen phosphorylase"/>
    <property type="match status" value="1"/>
</dbReference>
<organism evidence="4 5">
    <name type="scientific">Mycobacterium paraterrae</name>
    <dbReference type="NCBI Taxonomy" id="577492"/>
    <lineage>
        <taxon>Bacteria</taxon>
        <taxon>Bacillati</taxon>
        <taxon>Actinomycetota</taxon>
        <taxon>Actinomycetes</taxon>
        <taxon>Mycobacteriales</taxon>
        <taxon>Mycobacteriaceae</taxon>
        <taxon>Mycobacterium</taxon>
    </lineage>
</organism>
<dbReference type="RefSeq" id="WP_240263607.1">
    <property type="nucleotide sequence ID" value="NZ_CP092488.2"/>
</dbReference>
<evidence type="ECO:0000259" key="3">
    <source>
        <dbReference type="Pfam" id="PF06722"/>
    </source>
</evidence>
<reference evidence="4" key="1">
    <citation type="submission" date="2022-08" db="EMBL/GenBank/DDBJ databases">
        <title>Whole genome sequencing of non-tuberculosis mycobacteria type-strains.</title>
        <authorList>
            <person name="Igarashi Y."/>
            <person name="Osugi A."/>
            <person name="Mitarai S."/>
        </authorList>
    </citation>
    <scope>NUCLEOTIDE SEQUENCE</scope>
    <source>
        <strain evidence="4">DSM 45127</strain>
    </source>
</reference>
<dbReference type="Gene3D" id="3.40.50.2000">
    <property type="entry name" value="Glycogen Phosphorylase B"/>
    <property type="match status" value="2"/>
</dbReference>
<accession>A0ABY3VR07</accession>
<evidence type="ECO:0000259" key="2">
    <source>
        <dbReference type="Pfam" id="PF03033"/>
    </source>
</evidence>
<dbReference type="Pfam" id="PF06722">
    <property type="entry name" value="EryCIII-like_C"/>
    <property type="match status" value="1"/>
</dbReference>
<gene>
    <name evidence="4" type="ORF">MKK62_12035</name>
</gene>
<dbReference type="EMBL" id="CP092488">
    <property type="protein sequence ID" value="UMB71879.1"/>
    <property type="molecule type" value="Genomic_DNA"/>
</dbReference>
<evidence type="ECO:0000256" key="1">
    <source>
        <dbReference type="SAM" id="MobiDB-lite"/>
    </source>
</evidence>
<dbReference type="CDD" id="cd03784">
    <property type="entry name" value="GT1_Gtf-like"/>
    <property type="match status" value="1"/>
</dbReference>